<accession>A0A1B7MS41</accession>
<dbReference type="AlphaFoldDB" id="A0A1B7MS41"/>
<organism evidence="1 2">
    <name type="scientific">Rhizopogon vinicolor AM-OR11-026</name>
    <dbReference type="NCBI Taxonomy" id="1314800"/>
    <lineage>
        <taxon>Eukaryota</taxon>
        <taxon>Fungi</taxon>
        <taxon>Dikarya</taxon>
        <taxon>Basidiomycota</taxon>
        <taxon>Agaricomycotina</taxon>
        <taxon>Agaricomycetes</taxon>
        <taxon>Agaricomycetidae</taxon>
        <taxon>Boletales</taxon>
        <taxon>Suillineae</taxon>
        <taxon>Rhizopogonaceae</taxon>
        <taxon>Rhizopogon</taxon>
    </lineage>
</organism>
<evidence type="ECO:0000313" key="2">
    <source>
        <dbReference type="Proteomes" id="UP000092154"/>
    </source>
</evidence>
<evidence type="ECO:0000313" key="1">
    <source>
        <dbReference type="EMBL" id="OAX35380.1"/>
    </source>
</evidence>
<protein>
    <submittedName>
        <fullName evidence="1">Uncharacterized protein</fullName>
    </submittedName>
</protein>
<dbReference type="Proteomes" id="UP000092154">
    <property type="component" value="Unassembled WGS sequence"/>
</dbReference>
<sequence length="66" mass="7048">MGCPVDLIAICLPASGVYLVSSGTLTHFWATGSAKVVWSVVVQQAWEQDVLHALRVVVGISRGRIV</sequence>
<dbReference type="InParanoid" id="A0A1B7MS41"/>
<dbReference type="EMBL" id="KV448506">
    <property type="protein sequence ID" value="OAX35380.1"/>
    <property type="molecule type" value="Genomic_DNA"/>
</dbReference>
<keyword evidence="2" id="KW-1185">Reference proteome</keyword>
<gene>
    <name evidence="1" type="ORF">K503DRAFT_773553</name>
</gene>
<reference evidence="1 2" key="1">
    <citation type="submission" date="2016-06" db="EMBL/GenBank/DDBJ databases">
        <title>Comparative genomics of the ectomycorrhizal sister species Rhizopogon vinicolor and Rhizopogon vesiculosus (Basidiomycota: Boletales) reveals a divergence of the mating type B locus.</title>
        <authorList>
            <consortium name="DOE Joint Genome Institute"/>
            <person name="Mujic A.B."/>
            <person name="Kuo A."/>
            <person name="Tritt A."/>
            <person name="Lipzen A."/>
            <person name="Chen C."/>
            <person name="Johnson J."/>
            <person name="Sharma A."/>
            <person name="Barry K."/>
            <person name="Grigoriev I.V."/>
            <person name="Spatafora J.W."/>
        </authorList>
    </citation>
    <scope>NUCLEOTIDE SEQUENCE [LARGE SCALE GENOMIC DNA]</scope>
    <source>
        <strain evidence="1 2">AM-OR11-026</strain>
    </source>
</reference>
<proteinExistence type="predicted"/>
<name>A0A1B7MS41_9AGAM</name>